<reference evidence="1" key="1">
    <citation type="submission" date="2024-07" db="EMBL/GenBank/DDBJ databases">
        <title>Complete genome sequence of Verrucomicrobiaceae bacterium NT6N.</title>
        <authorList>
            <person name="Huang C."/>
            <person name="Takami H."/>
            <person name="Hamasaki K."/>
        </authorList>
    </citation>
    <scope>NUCLEOTIDE SEQUENCE</scope>
    <source>
        <strain evidence="1">NT6N</strain>
    </source>
</reference>
<dbReference type="EMBL" id="AP026866">
    <property type="protein sequence ID" value="BDS07139.1"/>
    <property type="molecule type" value="Genomic_DNA"/>
</dbReference>
<protein>
    <submittedName>
        <fullName evidence="1">Uncharacterized protein</fullName>
    </submittedName>
</protein>
<dbReference type="AlphaFoldDB" id="A0AAT9FMF4"/>
<sequence length="58" mass="6804">MPDDFLAIKSSSPTRHVEVFYTTTRYFRLKSKRCNLAQCTVNNRPDRAFCNFDKTPQS</sequence>
<evidence type="ECO:0000313" key="1">
    <source>
        <dbReference type="EMBL" id="BDS07139.1"/>
    </source>
</evidence>
<proteinExistence type="predicted"/>
<name>A0AAT9FMF4_9BACT</name>
<gene>
    <name evidence="1" type="ORF">NT6N_21790</name>
</gene>
<organism evidence="1">
    <name type="scientific">Oceaniferula spumae</name>
    <dbReference type="NCBI Taxonomy" id="2979115"/>
    <lineage>
        <taxon>Bacteria</taxon>
        <taxon>Pseudomonadati</taxon>
        <taxon>Verrucomicrobiota</taxon>
        <taxon>Verrucomicrobiia</taxon>
        <taxon>Verrucomicrobiales</taxon>
        <taxon>Verrucomicrobiaceae</taxon>
        <taxon>Oceaniferula</taxon>
    </lineage>
</organism>
<accession>A0AAT9FMF4</accession>
<dbReference type="KEGG" id="osu:NT6N_21790"/>